<evidence type="ECO:0000256" key="1">
    <source>
        <dbReference type="PROSITE-ProRule" id="PRU00169"/>
    </source>
</evidence>
<sequence length="142" mass="15709">MRPLQVLLVDDNPAARGLAEEAFSLSGQPCEVTMMESGDDALAALMDKNGIRPDVVLLDINMPGMDGFEVLEAMKAQPHLRPIPVVMLSGSSAPQDIRKAYTLHANAYLVKSVEFQTFLTQIEDFVVFWTQARLTTRSDELE</sequence>
<feature type="modified residue" description="4-aspartylphosphate" evidence="1">
    <location>
        <position position="59"/>
    </location>
</feature>
<keyword evidence="4" id="KW-1185">Reference proteome</keyword>
<dbReference type="PANTHER" id="PTHR44520:SF2">
    <property type="entry name" value="RESPONSE REGULATOR RCP1"/>
    <property type="match status" value="1"/>
</dbReference>
<evidence type="ECO:0000313" key="4">
    <source>
        <dbReference type="Proteomes" id="UP000077363"/>
    </source>
</evidence>
<dbReference type="RefSeq" id="WP_064014528.1">
    <property type="nucleotide sequence ID" value="NZ_CP011387.1"/>
</dbReference>
<dbReference type="AlphaFoldDB" id="A0A172T932"/>
<dbReference type="PROSITE" id="PS50110">
    <property type="entry name" value="RESPONSE_REGULATORY"/>
    <property type="match status" value="1"/>
</dbReference>
<dbReference type="SUPFAM" id="SSF52172">
    <property type="entry name" value="CheY-like"/>
    <property type="match status" value="1"/>
</dbReference>
<dbReference type="InterPro" id="IPR011006">
    <property type="entry name" value="CheY-like_superfamily"/>
</dbReference>
<reference evidence="3 4" key="1">
    <citation type="submission" date="2015-01" db="EMBL/GenBank/DDBJ databases">
        <title>Deinococcus puniceus/DY1/ whole genome sequencing.</title>
        <authorList>
            <person name="Kim M.K."/>
            <person name="Srinivasan S."/>
            <person name="Lee J.-J."/>
        </authorList>
    </citation>
    <scope>NUCLEOTIDE SEQUENCE [LARGE SCALE GENOMIC DNA]</scope>
    <source>
        <strain evidence="3 4">DY1</strain>
    </source>
</reference>
<organism evidence="3 4">
    <name type="scientific">Deinococcus puniceus</name>
    <dbReference type="NCBI Taxonomy" id="1182568"/>
    <lineage>
        <taxon>Bacteria</taxon>
        <taxon>Thermotogati</taxon>
        <taxon>Deinococcota</taxon>
        <taxon>Deinococci</taxon>
        <taxon>Deinococcales</taxon>
        <taxon>Deinococcaceae</taxon>
        <taxon>Deinococcus</taxon>
    </lineage>
</organism>
<dbReference type="Gene3D" id="3.40.50.2300">
    <property type="match status" value="1"/>
</dbReference>
<dbReference type="GO" id="GO:0000160">
    <property type="term" value="P:phosphorelay signal transduction system"/>
    <property type="evidence" value="ECO:0007669"/>
    <property type="project" value="InterPro"/>
</dbReference>
<dbReference type="PATRIC" id="fig|1182568.3.peg.1337"/>
<proteinExistence type="predicted"/>
<dbReference type="InterPro" id="IPR052893">
    <property type="entry name" value="TCS_response_regulator"/>
</dbReference>
<dbReference type="KEGG" id="dpu:SU48_06435"/>
<dbReference type="STRING" id="1182568.SU48_06435"/>
<dbReference type="CDD" id="cd17557">
    <property type="entry name" value="REC_Rcp-like"/>
    <property type="match status" value="1"/>
</dbReference>
<evidence type="ECO:0000313" key="3">
    <source>
        <dbReference type="EMBL" id="ANE43462.1"/>
    </source>
</evidence>
<dbReference type="PANTHER" id="PTHR44520">
    <property type="entry name" value="RESPONSE REGULATOR RCP1-RELATED"/>
    <property type="match status" value="1"/>
</dbReference>
<protein>
    <submittedName>
        <fullName evidence="3">Response regulator</fullName>
    </submittedName>
</protein>
<accession>A0A172T932</accession>
<dbReference type="InterPro" id="IPR001789">
    <property type="entry name" value="Sig_transdc_resp-reg_receiver"/>
</dbReference>
<evidence type="ECO:0000259" key="2">
    <source>
        <dbReference type="PROSITE" id="PS50110"/>
    </source>
</evidence>
<keyword evidence="1" id="KW-0597">Phosphoprotein</keyword>
<name>A0A172T932_9DEIO</name>
<dbReference type="OrthoDB" id="9785718at2"/>
<dbReference type="SMART" id="SM00448">
    <property type="entry name" value="REC"/>
    <property type="match status" value="1"/>
</dbReference>
<dbReference type="EMBL" id="CP011387">
    <property type="protein sequence ID" value="ANE43462.1"/>
    <property type="molecule type" value="Genomic_DNA"/>
</dbReference>
<dbReference type="Pfam" id="PF00072">
    <property type="entry name" value="Response_reg"/>
    <property type="match status" value="1"/>
</dbReference>
<feature type="domain" description="Response regulatory" evidence="2">
    <location>
        <begin position="5"/>
        <end position="126"/>
    </location>
</feature>
<dbReference type="Proteomes" id="UP000077363">
    <property type="component" value="Chromosome"/>
</dbReference>
<gene>
    <name evidence="3" type="ORF">SU48_06435</name>
</gene>